<name>A0A1H9SS97_9ACTN</name>
<evidence type="ECO:0000256" key="2">
    <source>
        <dbReference type="ARBA" id="ARBA00002368"/>
    </source>
</evidence>
<dbReference type="Gene3D" id="2.30.40.10">
    <property type="entry name" value="Urease, subunit C, domain 1"/>
    <property type="match status" value="1"/>
</dbReference>
<dbReference type="PROSITE" id="PS00483">
    <property type="entry name" value="DIHYDROOROTASE_2"/>
    <property type="match status" value="1"/>
</dbReference>
<proteinExistence type="inferred from homology"/>
<dbReference type="OrthoDB" id="9803027at2"/>
<dbReference type="EMBL" id="FOGZ01000015">
    <property type="protein sequence ID" value="SER87902.1"/>
    <property type="molecule type" value="Genomic_DNA"/>
</dbReference>
<dbReference type="InterPro" id="IPR004722">
    <property type="entry name" value="DHOase"/>
</dbReference>
<keyword evidence="4" id="KW-0479">Metal-binding</keyword>
<evidence type="ECO:0000313" key="9">
    <source>
        <dbReference type="Proteomes" id="UP000198815"/>
    </source>
</evidence>
<comment type="cofactor">
    <cofactor evidence="1">
        <name>Zn(2+)</name>
        <dbReference type="ChEBI" id="CHEBI:29105"/>
    </cofactor>
</comment>
<sequence>MDWLLRGVDVLGQGERELYLHRGRLDDPAEAPQGTPVVDCTGLVALPALVDPHTHLRDPGSGRSETIASGLRAAAAGGYGAVFAMPNTTPVADSAGIVEYEVDTAAALGGADLYAIGAVTKGQQGEELAEIAAMAASRAHVAMFSDDGHCVARSDVMRDALIAIRDAGAVLAQHAQDPLLTVGAQLDDGELAARLGKTGWPKMAESVIIARDAIMAAELGARLHVCHVSTASGVEVVRWAKSMGYPVTAEASPHHLALTVEDAAGLDPAFKVNPPLRSPADVAAVRSAFLDGTLDMVGTDHAPHPDDAKACGWDQAANGMLGLETALAVVADLFVRTGQMSWAQLAQRMSDRPAELLRLGDSYGADLTLGRPASLCLIAPDQPWQVDPRQLASIAHNTPYARRSYHARVVATVLRGVPIFDLNARFAMT</sequence>
<dbReference type="InterPro" id="IPR011059">
    <property type="entry name" value="Metal-dep_hydrolase_composite"/>
</dbReference>
<dbReference type="GO" id="GO:0004151">
    <property type="term" value="F:dihydroorotase activity"/>
    <property type="evidence" value="ECO:0007669"/>
    <property type="project" value="InterPro"/>
</dbReference>
<gene>
    <name evidence="8" type="ORF">SAMN05443377_11566</name>
</gene>
<keyword evidence="5" id="KW-0378">Hydrolase</keyword>
<evidence type="ECO:0000259" key="7">
    <source>
        <dbReference type="Pfam" id="PF12890"/>
    </source>
</evidence>
<evidence type="ECO:0000256" key="3">
    <source>
        <dbReference type="ARBA" id="ARBA00010286"/>
    </source>
</evidence>
<keyword evidence="9" id="KW-1185">Reference proteome</keyword>
<dbReference type="InterPro" id="IPR050138">
    <property type="entry name" value="DHOase/Allantoinase_Hydrolase"/>
</dbReference>
<feature type="domain" description="Dihydroorotase catalytic" evidence="7">
    <location>
        <begin position="44"/>
        <end position="230"/>
    </location>
</feature>
<dbReference type="GO" id="GO:0004038">
    <property type="term" value="F:allantoinase activity"/>
    <property type="evidence" value="ECO:0007669"/>
    <property type="project" value="TreeGrafter"/>
</dbReference>
<dbReference type="InterPro" id="IPR032466">
    <property type="entry name" value="Metal_Hydrolase"/>
</dbReference>
<reference evidence="9" key="1">
    <citation type="submission" date="2016-10" db="EMBL/GenBank/DDBJ databases">
        <authorList>
            <person name="Varghese N."/>
            <person name="Submissions S."/>
        </authorList>
    </citation>
    <scope>NUCLEOTIDE SEQUENCE [LARGE SCALE GENOMIC DNA]</scope>
    <source>
        <strain evidence="9">DSM 16859</strain>
    </source>
</reference>
<dbReference type="NCBIfam" id="TIGR00857">
    <property type="entry name" value="pyrC_multi"/>
    <property type="match status" value="1"/>
</dbReference>
<dbReference type="GO" id="GO:0006145">
    <property type="term" value="P:purine nucleobase catabolic process"/>
    <property type="evidence" value="ECO:0007669"/>
    <property type="project" value="TreeGrafter"/>
</dbReference>
<dbReference type="CDD" id="cd01317">
    <property type="entry name" value="DHOase_IIa"/>
    <property type="match status" value="1"/>
</dbReference>
<protein>
    <submittedName>
        <fullName evidence="8">Dihydroorotase</fullName>
    </submittedName>
</protein>
<comment type="similarity">
    <text evidence="3">Belongs to the metallo-dependent hydrolases superfamily. DHOase family. Class I DHOase subfamily.</text>
</comment>
<evidence type="ECO:0000256" key="6">
    <source>
        <dbReference type="ARBA" id="ARBA00022975"/>
    </source>
</evidence>
<evidence type="ECO:0000256" key="4">
    <source>
        <dbReference type="ARBA" id="ARBA00022723"/>
    </source>
</evidence>
<dbReference type="Pfam" id="PF12890">
    <property type="entry name" value="DHOase"/>
    <property type="match status" value="1"/>
</dbReference>
<dbReference type="InterPro" id="IPR024403">
    <property type="entry name" value="DHOase_cat"/>
</dbReference>
<dbReference type="Proteomes" id="UP000198815">
    <property type="component" value="Unassembled WGS sequence"/>
</dbReference>
<comment type="function">
    <text evidence="2">Catalyzes the reversible cyclization of carbamoyl aspartate to dihydroorotate.</text>
</comment>
<dbReference type="SUPFAM" id="SSF51338">
    <property type="entry name" value="Composite domain of metallo-dependent hydrolases"/>
    <property type="match status" value="1"/>
</dbReference>
<dbReference type="GO" id="GO:0046872">
    <property type="term" value="F:metal ion binding"/>
    <property type="evidence" value="ECO:0007669"/>
    <property type="project" value="UniProtKB-KW"/>
</dbReference>
<accession>A0A1H9SS97</accession>
<organism evidence="8 9">
    <name type="scientific">Propionibacterium cyclohexanicum</name>
    <dbReference type="NCBI Taxonomy" id="64702"/>
    <lineage>
        <taxon>Bacteria</taxon>
        <taxon>Bacillati</taxon>
        <taxon>Actinomycetota</taxon>
        <taxon>Actinomycetes</taxon>
        <taxon>Propionibacteriales</taxon>
        <taxon>Propionibacteriaceae</taxon>
        <taxon>Propionibacterium</taxon>
    </lineage>
</organism>
<dbReference type="SUPFAM" id="SSF51556">
    <property type="entry name" value="Metallo-dependent hydrolases"/>
    <property type="match status" value="1"/>
</dbReference>
<dbReference type="Gene3D" id="3.20.20.140">
    <property type="entry name" value="Metal-dependent hydrolases"/>
    <property type="match status" value="1"/>
</dbReference>
<evidence type="ECO:0000256" key="5">
    <source>
        <dbReference type="ARBA" id="ARBA00022801"/>
    </source>
</evidence>
<dbReference type="STRING" id="64702.SAMN05443377_11566"/>
<dbReference type="AlphaFoldDB" id="A0A1H9SS97"/>
<dbReference type="InterPro" id="IPR002195">
    <property type="entry name" value="Dihydroorotase_CS"/>
</dbReference>
<evidence type="ECO:0000256" key="1">
    <source>
        <dbReference type="ARBA" id="ARBA00001947"/>
    </source>
</evidence>
<dbReference type="PANTHER" id="PTHR43668:SF2">
    <property type="entry name" value="ALLANTOINASE"/>
    <property type="match status" value="1"/>
</dbReference>
<keyword evidence="6" id="KW-0665">Pyrimidine biosynthesis</keyword>
<dbReference type="PANTHER" id="PTHR43668">
    <property type="entry name" value="ALLANTOINASE"/>
    <property type="match status" value="1"/>
</dbReference>
<dbReference type="GO" id="GO:0006221">
    <property type="term" value="P:pyrimidine nucleotide biosynthetic process"/>
    <property type="evidence" value="ECO:0007669"/>
    <property type="project" value="UniProtKB-KW"/>
</dbReference>
<dbReference type="GO" id="GO:0005737">
    <property type="term" value="C:cytoplasm"/>
    <property type="evidence" value="ECO:0007669"/>
    <property type="project" value="TreeGrafter"/>
</dbReference>
<evidence type="ECO:0000313" key="8">
    <source>
        <dbReference type="EMBL" id="SER87902.1"/>
    </source>
</evidence>